<organism evidence="1 2">
    <name type="scientific">Microtetraspora fusca</name>
    <dbReference type="NCBI Taxonomy" id="1997"/>
    <lineage>
        <taxon>Bacteria</taxon>
        <taxon>Bacillati</taxon>
        <taxon>Actinomycetota</taxon>
        <taxon>Actinomycetes</taxon>
        <taxon>Streptosporangiales</taxon>
        <taxon>Streptosporangiaceae</taxon>
        <taxon>Microtetraspora</taxon>
    </lineage>
</organism>
<dbReference type="RefSeq" id="WP_387340059.1">
    <property type="nucleotide sequence ID" value="NZ_JBIAXI010000001.1"/>
</dbReference>
<protein>
    <submittedName>
        <fullName evidence="1">Uncharacterized protein</fullName>
    </submittedName>
</protein>
<dbReference type="EMBL" id="JBIAXI010000001">
    <property type="protein sequence ID" value="MFF4771429.1"/>
    <property type="molecule type" value="Genomic_DNA"/>
</dbReference>
<reference evidence="1 2" key="1">
    <citation type="submission" date="2024-10" db="EMBL/GenBank/DDBJ databases">
        <title>The Natural Products Discovery Center: Release of the First 8490 Sequenced Strains for Exploring Actinobacteria Biosynthetic Diversity.</title>
        <authorList>
            <person name="Kalkreuter E."/>
            <person name="Kautsar S.A."/>
            <person name="Yang D."/>
            <person name="Bader C.D."/>
            <person name="Teijaro C.N."/>
            <person name="Fluegel L."/>
            <person name="Davis C.M."/>
            <person name="Simpson J.R."/>
            <person name="Lauterbach L."/>
            <person name="Steele A.D."/>
            <person name="Gui C."/>
            <person name="Meng S."/>
            <person name="Li G."/>
            <person name="Viehrig K."/>
            <person name="Ye F."/>
            <person name="Su P."/>
            <person name="Kiefer A.F."/>
            <person name="Nichols A."/>
            <person name="Cepeda A.J."/>
            <person name="Yan W."/>
            <person name="Fan B."/>
            <person name="Jiang Y."/>
            <person name="Adhikari A."/>
            <person name="Zheng C.-J."/>
            <person name="Schuster L."/>
            <person name="Cowan T.M."/>
            <person name="Smanski M.J."/>
            <person name="Chevrette M.G."/>
            <person name="De Carvalho L.P.S."/>
            <person name="Shen B."/>
        </authorList>
    </citation>
    <scope>NUCLEOTIDE SEQUENCE [LARGE SCALE GENOMIC DNA]</scope>
    <source>
        <strain evidence="1 2">NPDC001281</strain>
    </source>
</reference>
<evidence type="ECO:0000313" key="1">
    <source>
        <dbReference type="EMBL" id="MFF4771429.1"/>
    </source>
</evidence>
<gene>
    <name evidence="1" type="ORF">ACFY05_01065</name>
</gene>
<keyword evidence="2" id="KW-1185">Reference proteome</keyword>
<dbReference type="Proteomes" id="UP001602119">
    <property type="component" value="Unassembled WGS sequence"/>
</dbReference>
<evidence type="ECO:0000313" key="2">
    <source>
        <dbReference type="Proteomes" id="UP001602119"/>
    </source>
</evidence>
<name>A0ABW6V0J1_MICFU</name>
<proteinExistence type="predicted"/>
<sequence length="67" mass="7021">MLRALPALTPLAFKAGCPDFQASVAERVSPATVPSAPSRRAGDAVATTTVRVRREARERTEAQGVSA</sequence>
<comment type="caution">
    <text evidence="1">The sequence shown here is derived from an EMBL/GenBank/DDBJ whole genome shotgun (WGS) entry which is preliminary data.</text>
</comment>
<accession>A0ABW6V0J1</accession>